<name>A0A0V0ZX77_9BILA</name>
<feature type="region of interest" description="Disordered" evidence="1">
    <location>
        <begin position="33"/>
        <end position="67"/>
    </location>
</feature>
<evidence type="ECO:0000313" key="3">
    <source>
        <dbReference type="Proteomes" id="UP000054783"/>
    </source>
</evidence>
<proteinExistence type="predicted"/>
<organism evidence="2 3">
    <name type="scientific">Trichinella patagoniensis</name>
    <dbReference type="NCBI Taxonomy" id="990121"/>
    <lineage>
        <taxon>Eukaryota</taxon>
        <taxon>Metazoa</taxon>
        <taxon>Ecdysozoa</taxon>
        <taxon>Nematoda</taxon>
        <taxon>Enoplea</taxon>
        <taxon>Dorylaimia</taxon>
        <taxon>Trichinellida</taxon>
        <taxon>Trichinellidae</taxon>
        <taxon>Trichinella</taxon>
    </lineage>
</organism>
<comment type="caution">
    <text evidence="2">The sequence shown here is derived from an EMBL/GenBank/DDBJ whole genome shotgun (WGS) entry which is preliminary data.</text>
</comment>
<dbReference type="AlphaFoldDB" id="A0A0V0ZX77"/>
<dbReference type="EMBL" id="JYDQ01000066">
    <property type="protein sequence ID" value="KRY17153.1"/>
    <property type="molecule type" value="Genomic_DNA"/>
</dbReference>
<dbReference type="Proteomes" id="UP000054783">
    <property type="component" value="Unassembled WGS sequence"/>
</dbReference>
<protein>
    <submittedName>
        <fullName evidence="2">Uncharacterized protein</fullName>
    </submittedName>
</protein>
<evidence type="ECO:0000313" key="2">
    <source>
        <dbReference type="EMBL" id="KRY17153.1"/>
    </source>
</evidence>
<evidence type="ECO:0000256" key="1">
    <source>
        <dbReference type="SAM" id="MobiDB-lite"/>
    </source>
</evidence>
<sequence length="67" mass="7144">MATARAKMRKTWTGNGQFPVQIVELLARLKSKKEKAKQVKGKSGGGGGSGQDPSVCGQFTKHSRVVT</sequence>
<accession>A0A0V0ZX77</accession>
<keyword evidence="3" id="KW-1185">Reference proteome</keyword>
<gene>
    <name evidence="2" type="ORF">T12_10501</name>
</gene>
<reference evidence="2 3" key="1">
    <citation type="submission" date="2015-01" db="EMBL/GenBank/DDBJ databases">
        <title>Evolution of Trichinella species and genotypes.</title>
        <authorList>
            <person name="Korhonen P.K."/>
            <person name="Edoardo P."/>
            <person name="Giuseppe L.R."/>
            <person name="Gasser R.B."/>
        </authorList>
    </citation>
    <scope>NUCLEOTIDE SEQUENCE [LARGE SCALE GENOMIC DNA]</scope>
    <source>
        <strain evidence="2">ISS2496</strain>
    </source>
</reference>